<gene>
    <name evidence="2" type="ORF">T11_10487</name>
</gene>
<sequence length="73" mass="8637">MPTFSRASSHLAHVRRRYSSRAGSQYNKSLLPKIMKNIMKLNQHNIVRDRRLYFWVCSNDMIEHMSSAFSTAY</sequence>
<reference evidence="2 3" key="1">
    <citation type="submission" date="2015-01" db="EMBL/GenBank/DDBJ databases">
        <title>Evolution of Trichinella species and genotypes.</title>
        <authorList>
            <person name="Korhonen P.K."/>
            <person name="Edoardo P."/>
            <person name="Giuseppe L.R."/>
            <person name="Gasser R.B."/>
        </authorList>
    </citation>
    <scope>NUCLEOTIDE SEQUENCE [LARGE SCALE GENOMIC DNA]</scope>
    <source>
        <strain evidence="2">ISS1029</strain>
    </source>
</reference>
<feature type="region of interest" description="Disordered" evidence="1">
    <location>
        <begin position="1"/>
        <end position="22"/>
    </location>
</feature>
<name>A0A0V1H1W4_9BILA</name>
<comment type="caution">
    <text evidence="2">The sequence shown here is derived from an EMBL/GenBank/DDBJ whole genome shotgun (WGS) entry which is preliminary data.</text>
</comment>
<evidence type="ECO:0000313" key="2">
    <source>
        <dbReference type="EMBL" id="KRZ04259.1"/>
    </source>
</evidence>
<dbReference type="EMBL" id="JYDP01000168">
    <property type="protein sequence ID" value="KRZ04259.1"/>
    <property type="molecule type" value="Genomic_DNA"/>
</dbReference>
<dbReference type="Proteomes" id="UP000055024">
    <property type="component" value="Unassembled WGS sequence"/>
</dbReference>
<proteinExistence type="predicted"/>
<evidence type="ECO:0000313" key="3">
    <source>
        <dbReference type="Proteomes" id="UP000055024"/>
    </source>
</evidence>
<dbReference type="AlphaFoldDB" id="A0A0V1H1W4"/>
<organism evidence="2 3">
    <name type="scientific">Trichinella zimbabwensis</name>
    <dbReference type="NCBI Taxonomy" id="268475"/>
    <lineage>
        <taxon>Eukaryota</taxon>
        <taxon>Metazoa</taxon>
        <taxon>Ecdysozoa</taxon>
        <taxon>Nematoda</taxon>
        <taxon>Enoplea</taxon>
        <taxon>Dorylaimia</taxon>
        <taxon>Trichinellida</taxon>
        <taxon>Trichinellidae</taxon>
        <taxon>Trichinella</taxon>
    </lineage>
</organism>
<evidence type="ECO:0000256" key="1">
    <source>
        <dbReference type="SAM" id="MobiDB-lite"/>
    </source>
</evidence>
<keyword evidence="3" id="KW-1185">Reference proteome</keyword>
<dbReference type="OrthoDB" id="10499914at2759"/>
<accession>A0A0V1H1W4</accession>
<protein>
    <submittedName>
        <fullName evidence="2">Uncharacterized protein</fullName>
    </submittedName>
</protein>